<evidence type="ECO:0000313" key="3">
    <source>
        <dbReference type="Proteomes" id="UP000694044"/>
    </source>
</evidence>
<evidence type="ECO:0000313" key="2">
    <source>
        <dbReference type="EMBL" id="KAG7378163.1"/>
    </source>
</evidence>
<sequence length="314" mass="35198">MLLGRIDPAVFYAITRRPLSLQCGYCPPSGASSNRMGPRHAKRPRDLGTNMERALGEPALVLCGACMDSEEHEQQWLPLRSGEGGALLVRDVCVRPCCPRLQVRGHLCVAHGLELERSWQGNYSVRACHGCRVSTLQLYSEKRDVWFILEEGEHTAGAHGVERRVKTPTSAASDASDSVVRTRVPAGKRPLGKWQRLRRKSSRFVKQHVQKEQALAHEWSLGNLSLEKSKHLWRDNHKRVEMEKDPAAYYAAMKRPVKETADINARPEPQEVFCATLGCRRFAKTGIRCRFHSSKPLVFIKLVIEAGSASVSAK</sequence>
<dbReference type="OrthoDB" id="160654at2759"/>
<proteinExistence type="predicted"/>
<dbReference type="Proteomes" id="UP000694044">
    <property type="component" value="Unassembled WGS sequence"/>
</dbReference>
<feature type="region of interest" description="Disordered" evidence="1">
    <location>
        <begin position="159"/>
        <end position="181"/>
    </location>
</feature>
<accession>A0A8T1VD54</accession>
<name>A0A8T1VD54_9STRA</name>
<dbReference type="EMBL" id="JAGDFM010000448">
    <property type="protein sequence ID" value="KAG7378163.1"/>
    <property type="molecule type" value="Genomic_DNA"/>
</dbReference>
<evidence type="ECO:0000256" key="1">
    <source>
        <dbReference type="SAM" id="MobiDB-lite"/>
    </source>
</evidence>
<comment type="caution">
    <text evidence="2">The sequence shown here is derived from an EMBL/GenBank/DDBJ whole genome shotgun (WGS) entry which is preliminary data.</text>
</comment>
<organism evidence="2 3">
    <name type="scientific">Phytophthora pseudosyringae</name>
    <dbReference type="NCBI Taxonomy" id="221518"/>
    <lineage>
        <taxon>Eukaryota</taxon>
        <taxon>Sar</taxon>
        <taxon>Stramenopiles</taxon>
        <taxon>Oomycota</taxon>
        <taxon>Peronosporomycetes</taxon>
        <taxon>Peronosporales</taxon>
        <taxon>Peronosporaceae</taxon>
        <taxon>Phytophthora</taxon>
    </lineage>
</organism>
<protein>
    <submittedName>
        <fullName evidence="2">Uncharacterized protein</fullName>
    </submittedName>
</protein>
<gene>
    <name evidence="2" type="ORF">PHYPSEUDO_010465</name>
</gene>
<dbReference type="AlphaFoldDB" id="A0A8T1VD54"/>
<keyword evidence="3" id="KW-1185">Reference proteome</keyword>
<reference evidence="2" key="1">
    <citation type="submission" date="2021-02" db="EMBL/GenBank/DDBJ databases">
        <authorList>
            <person name="Palmer J.M."/>
        </authorList>
    </citation>
    <scope>NUCLEOTIDE SEQUENCE</scope>
    <source>
        <strain evidence="2">SCRP734</strain>
    </source>
</reference>